<name>A0A1J5QZV2_9ZZZZ</name>
<protein>
    <submittedName>
        <fullName evidence="1">Uncharacterized protein</fullName>
    </submittedName>
</protein>
<gene>
    <name evidence="1" type="ORF">GALL_293750</name>
</gene>
<organism evidence="1">
    <name type="scientific">mine drainage metagenome</name>
    <dbReference type="NCBI Taxonomy" id="410659"/>
    <lineage>
        <taxon>unclassified sequences</taxon>
        <taxon>metagenomes</taxon>
        <taxon>ecological metagenomes</taxon>
    </lineage>
</organism>
<sequence length="58" mass="6556">MEPTTLIVRLTLADDTRILIEVSVKNLEQAHFFAQKINEASVDFAAKITRSLDSAHTW</sequence>
<reference evidence="1" key="1">
    <citation type="submission" date="2016-10" db="EMBL/GenBank/DDBJ databases">
        <title>Sequence of Gallionella enrichment culture.</title>
        <authorList>
            <person name="Poehlein A."/>
            <person name="Muehling M."/>
            <person name="Daniel R."/>
        </authorList>
    </citation>
    <scope>NUCLEOTIDE SEQUENCE</scope>
</reference>
<accession>A0A1J5QZV2</accession>
<comment type="caution">
    <text evidence="1">The sequence shown here is derived from an EMBL/GenBank/DDBJ whole genome shotgun (WGS) entry which is preliminary data.</text>
</comment>
<dbReference type="EMBL" id="MLJW01000359">
    <property type="protein sequence ID" value="OIQ88770.1"/>
    <property type="molecule type" value="Genomic_DNA"/>
</dbReference>
<dbReference type="AlphaFoldDB" id="A0A1J5QZV2"/>
<proteinExistence type="predicted"/>
<evidence type="ECO:0000313" key="1">
    <source>
        <dbReference type="EMBL" id="OIQ88770.1"/>
    </source>
</evidence>